<gene>
    <name evidence="1" type="ORF">C7K25_04525</name>
</gene>
<proteinExistence type="predicted"/>
<organism evidence="1 2">
    <name type="scientific">Gulosibacter molinativorax</name>
    <dbReference type="NCBI Taxonomy" id="256821"/>
    <lineage>
        <taxon>Bacteria</taxon>
        <taxon>Bacillati</taxon>
        <taxon>Actinomycetota</taxon>
        <taxon>Actinomycetes</taxon>
        <taxon>Micrococcales</taxon>
        <taxon>Microbacteriaceae</taxon>
        <taxon>Gulosibacter</taxon>
    </lineage>
</organism>
<name>A0ABT7C622_9MICO</name>
<comment type="caution">
    <text evidence="1">The sequence shown here is derived from an EMBL/GenBank/DDBJ whole genome shotgun (WGS) entry which is preliminary data.</text>
</comment>
<evidence type="ECO:0000313" key="1">
    <source>
        <dbReference type="EMBL" id="MDJ1370637.1"/>
    </source>
</evidence>
<reference evidence="1" key="1">
    <citation type="submission" date="2018-03" db="EMBL/GenBank/DDBJ databases">
        <authorList>
            <person name="Nunes O.C."/>
            <person name="Lopes A.R."/>
            <person name="Froufe H."/>
            <person name="Munoz-Merida A."/>
            <person name="Barroso C."/>
            <person name="Egas C."/>
        </authorList>
    </citation>
    <scope>NUCLEOTIDE SEQUENCE</scope>
    <source>
        <strain evidence="1">ON4</strain>
    </source>
</reference>
<protein>
    <submittedName>
        <fullName evidence="1">Uncharacterized protein</fullName>
    </submittedName>
</protein>
<sequence length="72" mass="7705">MGGIMSTIGTLTATILVKVGDQTTDVGSITTDIDGTLTEHDSGYAVCVEVKRYRWRLARLFLAAAWAAVTSK</sequence>
<dbReference type="Proteomes" id="UP001170379">
    <property type="component" value="Unassembled WGS sequence"/>
</dbReference>
<reference evidence="1" key="2">
    <citation type="journal article" date="2022" name="Sci. Rep.">
        <title>In silico prediction of the enzymes involved in the degradation of the herbicide molinate by Gulosibacter molinativorax ON4T.</title>
        <authorList>
            <person name="Lopes A.R."/>
            <person name="Bunin E."/>
            <person name="Viana A.T."/>
            <person name="Froufe H."/>
            <person name="Munoz-Merida A."/>
            <person name="Pinho D."/>
            <person name="Figueiredo J."/>
            <person name="Barroso C."/>
            <person name="Vaz-Moreira I."/>
            <person name="Bellanger X."/>
            <person name="Egas C."/>
            <person name="Nunes O.C."/>
        </authorList>
    </citation>
    <scope>NUCLEOTIDE SEQUENCE</scope>
    <source>
        <strain evidence="1">ON4</strain>
    </source>
</reference>
<evidence type="ECO:0000313" key="2">
    <source>
        <dbReference type="Proteomes" id="UP001170379"/>
    </source>
</evidence>
<dbReference type="EMBL" id="PXVD01000006">
    <property type="protein sequence ID" value="MDJ1370637.1"/>
    <property type="molecule type" value="Genomic_DNA"/>
</dbReference>
<accession>A0ABT7C622</accession>
<keyword evidence="2" id="KW-1185">Reference proteome</keyword>